<evidence type="ECO:0000313" key="11">
    <source>
        <dbReference type="EMBL" id="KXB64522.1"/>
    </source>
</evidence>
<comment type="function">
    <text evidence="8">Part of the ABC transporter complex CysAWTP (TC 3.A.1.6.1) involved in sulfate/thiosulfate import. Probably responsible for the translocation of the substrate across the membrane.</text>
</comment>
<dbReference type="NCBIfam" id="TIGR00969">
    <property type="entry name" value="3a0106s02"/>
    <property type="match status" value="1"/>
</dbReference>
<keyword evidence="5 9" id="KW-1133">Transmembrane helix</keyword>
<keyword evidence="12" id="KW-1185">Reference proteome</keyword>
<feature type="transmembrane region" description="Helical" evidence="9">
    <location>
        <begin position="140"/>
        <end position="160"/>
    </location>
</feature>
<evidence type="ECO:0000256" key="4">
    <source>
        <dbReference type="ARBA" id="ARBA00022692"/>
    </source>
</evidence>
<dbReference type="Gene3D" id="1.10.3720.10">
    <property type="entry name" value="MetI-like"/>
    <property type="match status" value="1"/>
</dbReference>
<evidence type="ECO:0000256" key="2">
    <source>
        <dbReference type="ARBA" id="ARBA00011779"/>
    </source>
</evidence>
<evidence type="ECO:0000256" key="5">
    <source>
        <dbReference type="ARBA" id="ARBA00022989"/>
    </source>
</evidence>
<keyword evidence="3 9" id="KW-0813">Transport</keyword>
<sequence length="282" mass="31439">MKILALKRKERPVIPGFGLTFGISLTMLSILILIPLASILVYSFRLSPLEFWKLVTEKPVLNAFFTSVICSFIAAAVNCVFGVILAWVLVKYDFFGKRFLDGMLELPFALPTAVAGITLSKMYSDTGMVGKYFVKIGIKISYTHVGIIIALIFVGIPFVVRAVQPILEKLDNQYEEAAYILGADGKTTFWKVIFPEIRPALLTGFGLAFSRGLGEYGSVIYISGNSLKEHTQVVSYVIMQKLNYVDYPSATVIALVMLIFSFILLFLINLVQMNQFNRTNNV</sequence>
<dbReference type="RefSeq" id="WP_060918053.1">
    <property type="nucleotide sequence ID" value="NZ_KQ960078.1"/>
</dbReference>
<feature type="domain" description="ABC transmembrane type-1" evidence="10">
    <location>
        <begin position="64"/>
        <end position="268"/>
    </location>
</feature>
<feature type="transmembrane region" description="Helical" evidence="9">
    <location>
        <begin position="21"/>
        <end position="44"/>
    </location>
</feature>
<dbReference type="InterPro" id="IPR005667">
    <property type="entry name" value="Sulph_transpt2"/>
</dbReference>
<feature type="transmembrane region" description="Helical" evidence="9">
    <location>
        <begin position="64"/>
        <end position="90"/>
    </location>
</feature>
<dbReference type="STRING" id="157687.HMPREF3180_01349"/>
<comment type="subcellular location">
    <subcellularLocation>
        <location evidence="1">Membrane</location>
        <topology evidence="1">Multi-pass membrane protein</topology>
    </subcellularLocation>
</comment>
<evidence type="ECO:0000256" key="9">
    <source>
        <dbReference type="RuleBase" id="RU366001"/>
    </source>
</evidence>
<dbReference type="PROSITE" id="PS50928">
    <property type="entry name" value="ABC_TM1"/>
    <property type="match status" value="1"/>
</dbReference>
<name>A0A134A9X9_9FUSO</name>
<dbReference type="SUPFAM" id="SSF161098">
    <property type="entry name" value="MetI-like"/>
    <property type="match status" value="1"/>
</dbReference>
<dbReference type="Proteomes" id="UP000070483">
    <property type="component" value="Unassembled WGS sequence"/>
</dbReference>
<dbReference type="Pfam" id="PF00528">
    <property type="entry name" value="BPD_transp_1"/>
    <property type="match status" value="1"/>
</dbReference>
<dbReference type="InterPro" id="IPR000515">
    <property type="entry name" value="MetI-like"/>
</dbReference>
<dbReference type="CDD" id="cd06261">
    <property type="entry name" value="TM_PBP2"/>
    <property type="match status" value="1"/>
</dbReference>
<feature type="transmembrane region" description="Helical" evidence="9">
    <location>
        <begin position="249"/>
        <end position="271"/>
    </location>
</feature>
<evidence type="ECO:0000256" key="8">
    <source>
        <dbReference type="ARBA" id="ARBA00025323"/>
    </source>
</evidence>
<dbReference type="OrthoDB" id="57323at2"/>
<keyword evidence="4 9" id="KW-0812">Transmembrane</keyword>
<proteinExistence type="inferred from homology"/>
<comment type="similarity">
    <text evidence="9">Belongs to the binding-protein-dependent transport system permease family. CysTW subfamily.</text>
</comment>
<organism evidence="11 12">
    <name type="scientific">Leptotrichia wadei</name>
    <dbReference type="NCBI Taxonomy" id="157687"/>
    <lineage>
        <taxon>Bacteria</taxon>
        <taxon>Fusobacteriati</taxon>
        <taxon>Fusobacteriota</taxon>
        <taxon>Fusobacteriia</taxon>
        <taxon>Fusobacteriales</taxon>
        <taxon>Leptotrichiaceae</taxon>
        <taxon>Leptotrichia</taxon>
    </lineage>
</organism>
<dbReference type="GO" id="GO:0005886">
    <property type="term" value="C:plasma membrane"/>
    <property type="evidence" value="ECO:0007669"/>
    <property type="project" value="InterPro"/>
</dbReference>
<evidence type="ECO:0000256" key="3">
    <source>
        <dbReference type="ARBA" id="ARBA00022448"/>
    </source>
</evidence>
<accession>A0A134A9X9</accession>
<evidence type="ECO:0000256" key="6">
    <source>
        <dbReference type="ARBA" id="ARBA00023032"/>
    </source>
</evidence>
<comment type="function">
    <text evidence="9">Part of the ABC transporter complex (TC 3.A.1.6.1) involved in sulfate/thiosulfate import.</text>
</comment>
<gene>
    <name evidence="11" type="ORF">HMPREF3180_01349</name>
</gene>
<reference evidence="12" key="1">
    <citation type="submission" date="2016-01" db="EMBL/GenBank/DDBJ databases">
        <authorList>
            <person name="Mitreva M."/>
            <person name="Pepin K.H."/>
            <person name="Mihindukulasuriya K.A."/>
            <person name="Fulton R."/>
            <person name="Fronick C."/>
            <person name="O'Laughlin M."/>
            <person name="Miner T."/>
            <person name="Herter B."/>
            <person name="Rosa B.A."/>
            <person name="Cordes M."/>
            <person name="Tomlinson C."/>
            <person name="Wollam A."/>
            <person name="Palsikar V.B."/>
            <person name="Mardis E.R."/>
            <person name="Wilson R.K."/>
        </authorList>
    </citation>
    <scope>NUCLEOTIDE SEQUENCE [LARGE SCALE GENOMIC DNA]</scope>
    <source>
        <strain evidence="12">KA00185</strain>
    </source>
</reference>
<keyword evidence="7 9" id="KW-0472">Membrane</keyword>
<evidence type="ECO:0000256" key="1">
    <source>
        <dbReference type="ARBA" id="ARBA00004141"/>
    </source>
</evidence>
<dbReference type="PANTHER" id="PTHR30406">
    <property type="entry name" value="SULFATE TRANSPORT SYSTEM PERMEASE PROTEIN"/>
    <property type="match status" value="1"/>
</dbReference>
<dbReference type="EMBL" id="LSDD01000096">
    <property type="protein sequence ID" value="KXB64522.1"/>
    <property type="molecule type" value="Genomic_DNA"/>
</dbReference>
<comment type="caution">
    <text evidence="11">The sequence shown here is derived from an EMBL/GenBank/DDBJ whole genome shotgun (WGS) entry which is preliminary data.</text>
</comment>
<keyword evidence="6 9" id="KW-0764">Sulfate transport</keyword>
<dbReference type="FunFam" id="1.10.3720.10:FF:000004">
    <property type="entry name" value="Sulfate transport system permease protein CysT"/>
    <property type="match status" value="1"/>
</dbReference>
<dbReference type="GO" id="GO:0015419">
    <property type="term" value="F:ABC-type sulfate transporter activity"/>
    <property type="evidence" value="ECO:0007669"/>
    <property type="project" value="UniProtKB-UniRule"/>
</dbReference>
<evidence type="ECO:0000256" key="7">
    <source>
        <dbReference type="ARBA" id="ARBA00023136"/>
    </source>
</evidence>
<dbReference type="PATRIC" id="fig|157687.3.peg.1345"/>
<dbReference type="InterPro" id="IPR011865">
    <property type="entry name" value="CysT_permease"/>
</dbReference>
<protein>
    <recommendedName>
        <fullName evidence="9">Sulfate transport system permease protein CysT</fullName>
    </recommendedName>
</protein>
<evidence type="ECO:0000313" key="12">
    <source>
        <dbReference type="Proteomes" id="UP000070483"/>
    </source>
</evidence>
<dbReference type="InterPro" id="IPR035906">
    <property type="entry name" value="MetI-like_sf"/>
</dbReference>
<dbReference type="PANTHER" id="PTHR30406:SF8">
    <property type="entry name" value="SULFATE TRANSPORT SYSTEM PERMEASE PROTEIN CYST"/>
    <property type="match status" value="1"/>
</dbReference>
<comment type="caution">
    <text evidence="9">Lacks conserved residue(s) required for the propagation of feature annotation.</text>
</comment>
<evidence type="ECO:0000259" key="10">
    <source>
        <dbReference type="PROSITE" id="PS50928"/>
    </source>
</evidence>
<dbReference type="AlphaFoldDB" id="A0A134A9X9"/>
<dbReference type="NCBIfam" id="TIGR02139">
    <property type="entry name" value="permease_CysT"/>
    <property type="match status" value="1"/>
</dbReference>
<comment type="subunit">
    <text evidence="2">The complex is composed of two ATP-binding proteins (CysA), two transmembrane proteins (CysT and CysW) and a solute-binding protein (CysP).</text>
</comment>